<comment type="caution">
    <text evidence="3">The sequence shown here is derived from an EMBL/GenBank/DDBJ whole genome shotgun (WGS) entry which is preliminary data.</text>
</comment>
<feature type="domain" description="Gfo/Idh/MocA-like oxidoreductase C-terminal" evidence="2">
    <location>
        <begin position="3"/>
        <end position="113"/>
    </location>
</feature>
<dbReference type="InterPro" id="IPR004104">
    <property type="entry name" value="Gfo/Idh/MocA-like_OxRdtase_C"/>
</dbReference>
<evidence type="ECO:0000256" key="1">
    <source>
        <dbReference type="ARBA" id="ARBA00010928"/>
    </source>
</evidence>
<name>A0A252F481_9FIRM</name>
<sequence>MFGDKGSLEWTHDQPTRLKFTRANGPDIYLTNGRSFLCDRAKSMSRIAAGHPEGFFETFGNYYRGFCTEVLRRMGESDAPVLPHPTIADGIHSMQFVDACVESNRKGNAWVDVPQE</sequence>
<dbReference type="AlphaFoldDB" id="A0A252F481"/>
<proteinExistence type="inferred from homology"/>
<protein>
    <recommendedName>
        <fullName evidence="2">Gfo/Idh/MocA-like oxidoreductase C-terminal domain-containing protein</fullName>
    </recommendedName>
</protein>
<gene>
    <name evidence="3" type="ORF">CBW42_07085</name>
</gene>
<reference evidence="3 4" key="1">
    <citation type="submission" date="2017-05" db="EMBL/GenBank/DDBJ databases">
        <title>Butyricicoccus porcorum sp. nov. a butyrate-producing bacterium from the swine intestinal tract.</title>
        <authorList>
            <person name="Trachsel J."/>
            <person name="Humphrey S."/>
            <person name="Allen H.K."/>
        </authorList>
    </citation>
    <scope>NUCLEOTIDE SEQUENCE [LARGE SCALE GENOMIC DNA]</scope>
    <source>
        <strain evidence="3">BB10</strain>
    </source>
</reference>
<dbReference type="Proteomes" id="UP000194903">
    <property type="component" value="Unassembled WGS sequence"/>
</dbReference>
<evidence type="ECO:0000313" key="3">
    <source>
        <dbReference type="EMBL" id="OUM20586.1"/>
    </source>
</evidence>
<organism evidence="3 4">
    <name type="scientific">Butyricicoccus porcorum</name>
    <dbReference type="NCBI Taxonomy" id="1945634"/>
    <lineage>
        <taxon>Bacteria</taxon>
        <taxon>Bacillati</taxon>
        <taxon>Bacillota</taxon>
        <taxon>Clostridia</taxon>
        <taxon>Eubacteriales</taxon>
        <taxon>Butyricicoccaceae</taxon>
        <taxon>Butyricicoccus</taxon>
    </lineage>
</organism>
<dbReference type="Gene3D" id="3.30.360.10">
    <property type="entry name" value="Dihydrodipicolinate Reductase, domain 2"/>
    <property type="match status" value="1"/>
</dbReference>
<evidence type="ECO:0000259" key="2">
    <source>
        <dbReference type="Pfam" id="PF02894"/>
    </source>
</evidence>
<accession>A0A252F481</accession>
<dbReference type="EMBL" id="NHOC01000005">
    <property type="protein sequence ID" value="OUM20586.1"/>
    <property type="molecule type" value="Genomic_DNA"/>
</dbReference>
<dbReference type="Pfam" id="PF02894">
    <property type="entry name" value="GFO_IDH_MocA_C"/>
    <property type="match status" value="1"/>
</dbReference>
<comment type="similarity">
    <text evidence="1">Belongs to the Gfo/Idh/MocA family.</text>
</comment>
<keyword evidence="4" id="KW-1185">Reference proteome</keyword>
<evidence type="ECO:0000313" key="4">
    <source>
        <dbReference type="Proteomes" id="UP000194903"/>
    </source>
</evidence>